<keyword evidence="1" id="KW-0472">Membrane</keyword>
<dbReference type="RefSeq" id="WP_149308052.1">
    <property type="nucleotide sequence ID" value="NZ_SRSD01000007.1"/>
</dbReference>
<reference evidence="2 3" key="1">
    <citation type="submission" date="2019-04" db="EMBL/GenBank/DDBJ databases">
        <title>Geobacter ruber sp. nov., ferric-reducing bacteria isolated from paddy soil.</title>
        <authorList>
            <person name="Xu Z."/>
            <person name="Masuda Y."/>
            <person name="Itoh H."/>
            <person name="Senoo K."/>
        </authorList>
    </citation>
    <scope>NUCLEOTIDE SEQUENCE [LARGE SCALE GENOMIC DNA]</scope>
    <source>
        <strain evidence="2 3">Red88</strain>
    </source>
</reference>
<keyword evidence="3" id="KW-1185">Reference proteome</keyword>
<proteinExistence type="predicted"/>
<keyword evidence="1" id="KW-1133">Transmembrane helix</keyword>
<accession>A0A5A9XBP8</accession>
<protein>
    <submittedName>
        <fullName evidence="2">Uncharacterized protein</fullName>
    </submittedName>
</protein>
<organism evidence="2 3">
    <name type="scientific">Oryzomonas rubra</name>
    <dbReference type="NCBI Taxonomy" id="2509454"/>
    <lineage>
        <taxon>Bacteria</taxon>
        <taxon>Pseudomonadati</taxon>
        <taxon>Thermodesulfobacteriota</taxon>
        <taxon>Desulfuromonadia</taxon>
        <taxon>Geobacterales</taxon>
        <taxon>Geobacteraceae</taxon>
        <taxon>Oryzomonas</taxon>
    </lineage>
</organism>
<dbReference type="OrthoDB" id="209281at2"/>
<gene>
    <name evidence="2" type="ORF">ET418_12740</name>
</gene>
<evidence type="ECO:0000256" key="1">
    <source>
        <dbReference type="SAM" id="Phobius"/>
    </source>
</evidence>
<feature type="transmembrane region" description="Helical" evidence="1">
    <location>
        <begin position="12"/>
        <end position="29"/>
    </location>
</feature>
<dbReference type="Proteomes" id="UP000324298">
    <property type="component" value="Unassembled WGS sequence"/>
</dbReference>
<evidence type="ECO:0000313" key="3">
    <source>
        <dbReference type="Proteomes" id="UP000324298"/>
    </source>
</evidence>
<dbReference type="EMBL" id="SRSD01000007">
    <property type="protein sequence ID" value="KAA0890517.1"/>
    <property type="molecule type" value="Genomic_DNA"/>
</dbReference>
<name>A0A5A9XBP8_9BACT</name>
<feature type="transmembrane region" description="Helical" evidence="1">
    <location>
        <begin position="35"/>
        <end position="54"/>
    </location>
</feature>
<comment type="caution">
    <text evidence="2">The sequence shown here is derived from an EMBL/GenBank/DDBJ whole genome shotgun (WGS) entry which is preliminary data.</text>
</comment>
<sequence length="132" mass="14689">MKLTKSSVLYRPRWLAVIPLVVLLPLATYSHGRSLIPLSMGAFIIFGSFMGVRLGPGKAYKRVKGQPRDQVQRIVDMISHPVIISGNFNMPTDSAIFLDVWGKYADAFSVAGFGYGLTQRAILLFRKGCRKK</sequence>
<dbReference type="AlphaFoldDB" id="A0A5A9XBP8"/>
<evidence type="ECO:0000313" key="2">
    <source>
        <dbReference type="EMBL" id="KAA0890517.1"/>
    </source>
</evidence>
<keyword evidence="1" id="KW-0812">Transmembrane</keyword>